<dbReference type="Proteomes" id="UP000821865">
    <property type="component" value="Chromosome 6"/>
</dbReference>
<accession>A0ACB8CLJ8</accession>
<evidence type="ECO:0000313" key="2">
    <source>
        <dbReference type="Proteomes" id="UP000821865"/>
    </source>
</evidence>
<keyword evidence="2" id="KW-1185">Reference proteome</keyword>
<protein>
    <submittedName>
        <fullName evidence="1">Uncharacterized protein</fullName>
    </submittedName>
</protein>
<sequence length="698" mass="79421">MQRNNSIVVSCESPVKYAFRKHRERRIMGPVLPTCPPPEQRGQCHVNMIRKMPCSFGWDWGPSFPSTGIWKPIELEAYDGAAIRDVTVTTVLQRMNDGVDRWVIEVGVFFTLSRRASKNGTILISLDDTFLVTSAVNFNNLKDRRLPFEDYSGRVKVPVVIPDDANMNMIRVWGGGIYETDYFYSLADELGILIWQDLMFSVSLYPADKAFLRSVAVEVKQQVRRLQHHPCLIVWAGNNENENDLFSDVWGDMINFLDDYRKLYVYTVKTVIDREEMSRPFLSSSPSNGRDGSPFFLNTSIPAHLSFNNVQDIWTRGSPNSETRGDVHFYQYWENSWEPSLYPIPRFVSEFGLLSYPSAETMGKVSPESTLVFPFSPFLASRQRHSGGYQELRRALEIHFGIFVLDLNVSGTEDAYAMVSYLSQVSVRTGCESFRRWRGYLEHDGRGHTMGVLFWQLNDIWQAPSWSSIEYGGRWKMLHYFAKKFFSPVLVSPFINGTDLRVFVVNDKRFPLEDVSLSIIVYKWTSFVSSHSMGFRLTVPAASSLDAVNIKLDSLWNISSCSSAKCFLWFTLEDTSTKSLLAPEAYVLPVQPADALLRRATITLLADNVALFVWLDSQALSGRFSDNGFLLKDPAKVVQFTTSDSVTPEQLQKAIVIYTVSDCTAEPHCPLGIATNETLYDLQQTAFDEEREMIPLKA</sequence>
<name>A0ACB8CLJ8_DERSI</name>
<gene>
    <name evidence="1" type="ORF">HPB49_015839</name>
</gene>
<dbReference type="EMBL" id="CM023475">
    <property type="protein sequence ID" value="KAH7945806.1"/>
    <property type="molecule type" value="Genomic_DNA"/>
</dbReference>
<evidence type="ECO:0000313" key="1">
    <source>
        <dbReference type="EMBL" id="KAH7945806.1"/>
    </source>
</evidence>
<comment type="caution">
    <text evidence="1">The sequence shown here is derived from an EMBL/GenBank/DDBJ whole genome shotgun (WGS) entry which is preliminary data.</text>
</comment>
<organism evidence="1 2">
    <name type="scientific">Dermacentor silvarum</name>
    <name type="common">Tick</name>
    <dbReference type="NCBI Taxonomy" id="543639"/>
    <lineage>
        <taxon>Eukaryota</taxon>
        <taxon>Metazoa</taxon>
        <taxon>Ecdysozoa</taxon>
        <taxon>Arthropoda</taxon>
        <taxon>Chelicerata</taxon>
        <taxon>Arachnida</taxon>
        <taxon>Acari</taxon>
        <taxon>Parasitiformes</taxon>
        <taxon>Ixodida</taxon>
        <taxon>Ixodoidea</taxon>
        <taxon>Ixodidae</taxon>
        <taxon>Rhipicephalinae</taxon>
        <taxon>Dermacentor</taxon>
    </lineage>
</organism>
<proteinExistence type="predicted"/>
<reference evidence="1" key="1">
    <citation type="submission" date="2020-05" db="EMBL/GenBank/DDBJ databases">
        <title>Large-scale comparative analyses of tick genomes elucidate their genetic diversity and vector capacities.</title>
        <authorList>
            <person name="Jia N."/>
            <person name="Wang J."/>
            <person name="Shi W."/>
            <person name="Du L."/>
            <person name="Sun Y."/>
            <person name="Zhan W."/>
            <person name="Jiang J."/>
            <person name="Wang Q."/>
            <person name="Zhang B."/>
            <person name="Ji P."/>
            <person name="Sakyi L.B."/>
            <person name="Cui X."/>
            <person name="Yuan T."/>
            <person name="Jiang B."/>
            <person name="Yang W."/>
            <person name="Lam T.T.-Y."/>
            <person name="Chang Q."/>
            <person name="Ding S."/>
            <person name="Wang X."/>
            <person name="Zhu J."/>
            <person name="Ruan X."/>
            <person name="Zhao L."/>
            <person name="Wei J."/>
            <person name="Que T."/>
            <person name="Du C."/>
            <person name="Cheng J."/>
            <person name="Dai P."/>
            <person name="Han X."/>
            <person name="Huang E."/>
            <person name="Gao Y."/>
            <person name="Liu J."/>
            <person name="Shao H."/>
            <person name="Ye R."/>
            <person name="Li L."/>
            <person name="Wei W."/>
            <person name="Wang X."/>
            <person name="Wang C."/>
            <person name="Yang T."/>
            <person name="Huo Q."/>
            <person name="Li W."/>
            <person name="Guo W."/>
            <person name="Chen H."/>
            <person name="Zhou L."/>
            <person name="Ni X."/>
            <person name="Tian J."/>
            <person name="Zhou Y."/>
            <person name="Sheng Y."/>
            <person name="Liu T."/>
            <person name="Pan Y."/>
            <person name="Xia L."/>
            <person name="Li J."/>
            <person name="Zhao F."/>
            <person name="Cao W."/>
        </authorList>
    </citation>
    <scope>NUCLEOTIDE SEQUENCE</scope>
    <source>
        <strain evidence="1">Dsil-2018</strain>
    </source>
</reference>